<dbReference type="EMBL" id="FNCZ01000013">
    <property type="protein sequence ID" value="SDI58759.1"/>
    <property type="molecule type" value="Genomic_DNA"/>
</dbReference>
<gene>
    <name evidence="1" type="ORF">SAMN04489796_1061</name>
    <name evidence="2" type="ORF">SAMN04489796_11373</name>
</gene>
<dbReference type="Pfam" id="PF13585">
    <property type="entry name" value="CHU_C"/>
    <property type="match status" value="1"/>
</dbReference>
<organism evidence="1 3">
    <name type="scientific">Winogradskyella thalassocola</name>
    <dbReference type="NCBI Taxonomy" id="262004"/>
    <lineage>
        <taxon>Bacteria</taxon>
        <taxon>Pseudomonadati</taxon>
        <taxon>Bacteroidota</taxon>
        <taxon>Flavobacteriia</taxon>
        <taxon>Flavobacteriales</taxon>
        <taxon>Flavobacteriaceae</taxon>
        <taxon>Winogradskyella</taxon>
    </lineage>
</organism>
<dbReference type="AlphaFoldDB" id="A0A1G8GQY3"/>
<evidence type="ECO:0000313" key="1">
    <source>
        <dbReference type="EMBL" id="SDH96804.1"/>
    </source>
</evidence>
<sequence length="267" mass="29235">NDTSVCYEVAALTLQVNPLPEFNLEANYILCLNTNGTEVLDPLVIDTGLSATDYSFEWSYNSTMIPGATGPSIMPTQGGSYSVLVTDMSTSTETNCTNTDTTDVIESEPPSLTIELLTQAFADNHVLEAIATGIGVYEYSLDGGPWQDEGIFTGLSSGDHEITARDKNGCGLIAVSKFIIDYPLYFTPNGDGNNETWNIEGVGSNAKIYIFDRYGKLLKQLSPDGNGWDGTFNNEAMPTSDYWFTVEYDEPSNGVRKEFKAHFTLKR</sequence>
<evidence type="ECO:0000313" key="3">
    <source>
        <dbReference type="Proteomes" id="UP000199492"/>
    </source>
</evidence>
<dbReference type="STRING" id="262004.SAMN04489796_1061"/>
<evidence type="ECO:0000313" key="2">
    <source>
        <dbReference type="EMBL" id="SDI58759.1"/>
    </source>
</evidence>
<keyword evidence="3" id="KW-1185">Reference proteome</keyword>
<dbReference type="EMBL" id="FNCZ01000006">
    <property type="protein sequence ID" value="SDH96804.1"/>
    <property type="molecule type" value="Genomic_DNA"/>
</dbReference>
<dbReference type="Proteomes" id="UP000199492">
    <property type="component" value="Unassembled WGS sequence"/>
</dbReference>
<reference evidence="3" key="1">
    <citation type="submission" date="2016-10" db="EMBL/GenBank/DDBJ databases">
        <authorList>
            <person name="Varghese N."/>
            <person name="Submissions S."/>
        </authorList>
    </citation>
    <scope>NUCLEOTIDE SEQUENCE [LARGE SCALE GENOMIC DNA]</scope>
    <source>
        <strain evidence="3">DSM 15363</strain>
    </source>
</reference>
<dbReference type="RefSeq" id="WP_245710256.1">
    <property type="nucleotide sequence ID" value="NZ_FNCZ01000006.1"/>
</dbReference>
<feature type="non-terminal residue" evidence="1">
    <location>
        <position position="1"/>
    </location>
</feature>
<dbReference type="NCBIfam" id="TIGR04131">
    <property type="entry name" value="Bac_Flav_CTERM"/>
    <property type="match status" value="1"/>
</dbReference>
<protein>
    <submittedName>
        <fullName evidence="1">Gliding motility-associated C-terminal domain-containing protein</fullName>
    </submittedName>
</protein>
<dbReference type="InterPro" id="IPR026341">
    <property type="entry name" value="T9SS_type_B"/>
</dbReference>
<name>A0A1G8GQY3_9FLAO</name>
<accession>A0A1G8GQY3</accession>
<proteinExistence type="predicted"/>
<reference evidence="1" key="2">
    <citation type="submission" date="2016-10" db="EMBL/GenBank/DDBJ databases">
        <authorList>
            <person name="de Groot N.N."/>
        </authorList>
    </citation>
    <scope>NUCLEOTIDE SEQUENCE [LARGE SCALE GENOMIC DNA]</scope>
    <source>
        <strain evidence="1">DSM 15363</strain>
    </source>
</reference>